<dbReference type="Gene3D" id="1.25.40.20">
    <property type="entry name" value="Ankyrin repeat-containing domain"/>
    <property type="match status" value="1"/>
</dbReference>
<organism evidence="1">
    <name type="scientific">Bionectria ochroleuca</name>
    <name type="common">Gliocladium roseum</name>
    <dbReference type="NCBI Taxonomy" id="29856"/>
    <lineage>
        <taxon>Eukaryota</taxon>
        <taxon>Fungi</taxon>
        <taxon>Dikarya</taxon>
        <taxon>Ascomycota</taxon>
        <taxon>Pezizomycotina</taxon>
        <taxon>Sordariomycetes</taxon>
        <taxon>Hypocreomycetidae</taxon>
        <taxon>Hypocreales</taxon>
        <taxon>Bionectriaceae</taxon>
        <taxon>Clonostachys</taxon>
    </lineage>
</organism>
<protein>
    <submittedName>
        <fullName evidence="1">Uncharacterized protein</fullName>
    </submittedName>
</protein>
<dbReference type="AlphaFoldDB" id="A0A0B7JNG2"/>
<dbReference type="PANTHER" id="PTHR46224:SF64">
    <property type="entry name" value="IQ MOTIF AND ANKYRIN REPEAT DOMAIN-CONTAINING PROTEIN 1"/>
    <property type="match status" value="1"/>
</dbReference>
<dbReference type="InterPro" id="IPR036770">
    <property type="entry name" value="Ankyrin_rpt-contain_sf"/>
</dbReference>
<reference evidence="1" key="1">
    <citation type="submission" date="2015-01" db="EMBL/GenBank/DDBJ databases">
        <authorList>
            <person name="Durling Mikael"/>
        </authorList>
    </citation>
    <scope>NUCLEOTIDE SEQUENCE</scope>
</reference>
<dbReference type="PANTHER" id="PTHR46224">
    <property type="entry name" value="ANKYRIN REPEAT FAMILY PROTEIN"/>
    <property type="match status" value="1"/>
</dbReference>
<dbReference type="InterPro" id="IPR002110">
    <property type="entry name" value="Ankyrin_rpt"/>
</dbReference>
<accession>A0A0B7JNG2</accession>
<gene>
    <name evidence="1" type="ORF">BN869_000002584_1</name>
</gene>
<sequence>MAASLAPAAPIELVPNELLDAILDQLAVSDLVNLWKCSTQLSYRTLDALFRSPEACSRSMLMACKTGDVRLIRAALSHGADVDIITVDHSDTKLFEDPDHSRMIMGPEVQEFSTLVLTAKRKHNEAFITLLDLGANPSSLDKSQRKNLAKAVRRQSCEPMLRRLMDAESAADPLLTSAKGGINLVELMRRGASLGLLEALIDKGGDPNRITRGAYKATLRSPLSQAIEMGSVPALELLIGRGADIQGGLECFGKFHHRPDDPFVYRRPDHIPIFAAAARMARTGRCDMMDLCLGFGADINMIAPAFLGNRFMSVDLAYGKFFAMTPLLFYLEEIQRWPVNTGLDPVSGIAYFIERDASVELAEKTDIKGAWMERSETNPVAHISALEILLYKWDLRGLKEEQLFNTIRHLVELGSGATRSLEILTQFGDESQQNKQRPGDSRLLDEPEDASPAWWIIANLIIDKAQQVHPNDFRWLPSTYLVESGTRAIIEAGSTEQYVKDAILSSVMLSMSERIECFGAYQRLILDRIQAAGADINGLLGEEHILSLRRIHNGPGLPWDEDDTGSRALHRILSSVRRRIEQVKHFPNWFVSNMREHVRAFCLDLIERGADPHLMVHGRTAMGILTDTVSLSLPVSEPCKELARTIEDAHTNYQKNQKPAGL</sequence>
<dbReference type="EMBL" id="CDPU01000005">
    <property type="protein sequence ID" value="CEO46529.1"/>
    <property type="molecule type" value="Genomic_DNA"/>
</dbReference>
<dbReference type="SMART" id="SM00248">
    <property type="entry name" value="ANK"/>
    <property type="match status" value="5"/>
</dbReference>
<name>A0A0B7JNG2_BIOOC</name>
<evidence type="ECO:0000313" key="1">
    <source>
        <dbReference type="EMBL" id="CEO46529.1"/>
    </source>
</evidence>
<dbReference type="SUPFAM" id="SSF48403">
    <property type="entry name" value="Ankyrin repeat"/>
    <property type="match status" value="1"/>
</dbReference>
<proteinExistence type="predicted"/>
<dbReference type="InterPro" id="IPR051616">
    <property type="entry name" value="Cul2-RING_E3_ligase_SR"/>
</dbReference>